<gene>
    <name evidence="1" type="ORF">M9Y10_018011</name>
</gene>
<dbReference type="Proteomes" id="UP001470230">
    <property type="component" value="Unassembled WGS sequence"/>
</dbReference>
<dbReference type="InterPro" id="IPR039421">
    <property type="entry name" value="Type_1_exporter"/>
</dbReference>
<dbReference type="PANTHER" id="PTHR24221:SF503">
    <property type="entry name" value="MITOCHONDRIAL POTASSIUM CHANNEL ATP-BINDING SUBUNIT"/>
    <property type="match status" value="1"/>
</dbReference>
<dbReference type="Gene3D" id="3.40.50.300">
    <property type="entry name" value="P-loop containing nucleotide triphosphate hydrolases"/>
    <property type="match status" value="1"/>
</dbReference>
<proteinExistence type="predicted"/>
<dbReference type="InterPro" id="IPR027417">
    <property type="entry name" value="P-loop_NTPase"/>
</dbReference>
<evidence type="ECO:0000313" key="1">
    <source>
        <dbReference type="EMBL" id="KAK8853012.1"/>
    </source>
</evidence>
<dbReference type="PANTHER" id="PTHR24221">
    <property type="entry name" value="ATP-BINDING CASSETTE SUB-FAMILY B"/>
    <property type="match status" value="1"/>
</dbReference>
<sequence length="70" mass="7918">MTDEAISDSASEKKVQIMATRTSVIVAHRSTTVKNADRIYAFDTGVIVERGTHKELIAKRQFYYEIVRGN</sequence>
<reference evidence="1 2" key="1">
    <citation type="submission" date="2024-04" db="EMBL/GenBank/DDBJ databases">
        <title>Tritrichomonas musculus Genome.</title>
        <authorList>
            <person name="Alves-Ferreira E."/>
            <person name="Grigg M."/>
            <person name="Lorenzi H."/>
            <person name="Galac M."/>
        </authorList>
    </citation>
    <scope>NUCLEOTIDE SEQUENCE [LARGE SCALE GENOMIC DNA]</scope>
    <source>
        <strain evidence="1 2">EAF2021</strain>
    </source>
</reference>
<name>A0ABR2HV75_9EUKA</name>
<dbReference type="EMBL" id="JAPFFF010000023">
    <property type="protein sequence ID" value="KAK8853012.1"/>
    <property type="molecule type" value="Genomic_DNA"/>
</dbReference>
<keyword evidence="2" id="KW-1185">Reference proteome</keyword>
<dbReference type="SUPFAM" id="SSF52540">
    <property type="entry name" value="P-loop containing nucleoside triphosphate hydrolases"/>
    <property type="match status" value="1"/>
</dbReference>
<comment type="caution">
    <text evidence="1">The sequence shown here is derived from an EMBL/GenBank/DDBJ whole genome shotgun (WGS) entry which is preliminary data.</text>
</comment>
<protein>
    <submittedName>
        <fullName evidence="1">Uncharacterized protein</fullName>
    </submittedName>
</protein>
<accession>A0ABR2HV75</accession>
<organism evidence="1 2">
    <name type="scientific">Tritrichomonas musculus</name>
    <dbReference type="NCBI Taxonomy" id="1915356"/>
    <lineage>
        <taxon>Eukaryota</taxon>
        <taxon>Metamonada</taxon>
        <taxon>Parabasalia</taxon>
        <taxon>Tritrichomonadida</taxon>
        <taxon>Tritrichomonadidae</taxon>
        <taxon>Tritrichomonas</taxon>
    </lineage>
</organism>
<evidence type="ECO:0000313" key="2">
    <source>
        <dbReference type="Proteomes" id="UP001470230"/>
    </source>
</evidence>